<dbReference type="EMBL" id="CM017694">
    <property type="protein sequence ID" value="TYH11449.1"/>
    <property type="molecule type" value="Genomic_DNA"/>
</dbReference>
<reference evidence="2 3" key="1">
    <citation type="submission" date="2019-06" db="EMBL/GenBank/DDBJ databases">
        <title>WGS assembly of Gossypium darwinii.</title>
        <authorList>
            <person name="Chen Z.J."/>
            <person name="Sreedasyam A."/>
            <person name="Ando A."/>
            <person name="Song Q."/>
            <person name="De L."/>
            <person name="Hulse-Kemp A."/>
            <person name="Ding M."/>
            <person name="Ye W."/>
            <person name="Kirkbride R."/>
            <person name="Jenkins J."/>
            <person name="Plott C."/>
            <person name="Lovell J."/>
            <person name="Lin Y.-M."/>
            <person name="Vaughn R."/>
            <person name="Liu B."/>
            <person name="Li W."/>
            <person name="Simpson S."/>
            <person name="Scheffler B."/>
            <person name="Saski C."/>
            <person name="Grover C."/>
            <person name="Hu G."/>
            <person name="Conover J."/>
            <person name="Carlson J."/>
            <person name="Shu S."/>
            <person name="Boston L."/>
            <person name="Williams M."/>
            <person name="Peterson D."/>
            <person name="Mcgee K."/>
            <person name="Jones D."/>
            <person name="Wendel J."/>
            <person name="Stelly D."/>
            <person name="Grimwood J."/>
            <person name="Schmutz J."/>
        </authorList>
    </citation>
    <scope>NUCLEOTIDE SEQUENCE [LARGE SCALE GENOMIC DNA]</scope>
    <source>
        <strain evidence="2">1808015.09</strain>
    </source>
</reference>
<keyword evidence="3" id="KW-1185">Reference proteome</keyword>
<feature type="transmembrane region" description="Helical" evidence="1">
    <location>
        <begin position="63"/>
        <end position="85"/>
    </location>
</feature>
<dbReference type="AlphaFoldDB" id="A0A5D2G2V3"/>
<keyword evidence="1" id="KW-1133">Transmembrane helix</keyword>
<dbReference type="Proteomes" id="UP000323506">
    <property type="component" value="Chromosome A07"/>
</dbReference>
<accession>A0A5D2G2V3</accession>
<evidence type="ECO:0000313" key="3">
    <source>
        <dbReference type="Proteomes" id="UP000323506"/>
    </source>
</evidence>
<evidence type="ECO:0000256" key="1">
    <source>
        <dbReference type="SAM" id="Phobius"/>
    </source>
</evidence>
<protein>
    <submittedName>
        <fullName evidence="2">Uncharacterized protein</fullName>
    </submittedName>
</protein>
<sequence length="95" mass="10525">MVKCSLEQLKKAKTMATIAAWQSSKTALSLSSNSSLGQRLPIPPPLSPLHFIEGYIEMGVSHFSLFCLGFLLTKSKATCFILLVFKGPNFLRFMK</sequence>
<keyword evidence="1" id="KW-0812">Transmembrane</keyword>
<organism evidence="2 3">
    <name type="scientific">Gossypium darwinii</name>
    <name type="common">Darwin's cotton</name>
    <name type="synonym">Gossypium barbadense var. darwinii</name>
    <dbReference type="NCBI Taxonomy" id="34276"/>
    <lineage>
        <taxon>Eukaryota</taxon>
        <taxon>Viridiplantae</taxon>
        <taxon>Streptophyta</taxon>
        <taxon>Embryophyta</taxon>
        <taxon>Tracheophyta</taxon>
        <taxon>Spermatophyta</taxon>
        <taxon>Magnoliopsida</taxon>
        <taxon>eudicotyledons</taxon>
        <taxon>Gunneridae</taxon>
        <taxon>Pentapetalae</taxon>
        <taxon>rosids</taxon>
        <taxon>malvids</taxon>
        <taxon>Malvales</taxon>
        <taxon>Malvaceae</taxon>
        <taxon>Malvoideae</taxon>
        <taxon>Gossypium</taxon>
    </lineage>
</organism>
<proteinExistence type="predicted"/>
<keyword evidence="1" id="KW-0472">Membrane</keyword>
<evidence type="ECO:0000313" key="2">
    <source>
        <dbReference type="EMBL" id="TYH11449.1"/>
    </source>
</evidence>
<name>A0A5D2G2V3_GOSDA</name>
<gene>
    <name evidence="2" type="ORF">ES288_A07G259000v1</name>
</gene>